<proteinExistence type="inferred from homology"/>
<dbReference type="InterPro" id="IPR013815">
    <property type="entry name" value="ATP_grasp_subdomain_1"/>
</dbReference>
<dbReference type="NCBIfam" id="TIGR00630">
    <property type="entry name" value="uvra"/>
    <property type="match status" value="1"/>
</dbReference>
<dbReference type="Gene3D" id="1.20.1580.10">
    <property type="entry name" value="ABC transporter ATPase like domain"/>
    <property type="match status" value="2"/>
</dbReference>
<dbReference type="PROSITE" id="PS00211">
    <property type="entry name" value="ABC_TRANSPORTER_1"/>
    <property type="match status" value="2"/>
</dbReference>
<dbReference type="InterPro" id="IPR004602">
    <property type="entry name" value="UvrA"/>
</dbReference>
<keyword evidence="5 17" id="KW-0547">Nucleotide-binding</keyword>
<protein>
    <recommendedName>
        <fullName evidence="15 17">UvrABC system protein A</fullName>
        <shortName evidence="17">UvrA protein</shortName>
    </recommendedName>
    <alternativeName>
        <fullName evidence="16 17">Excinuclease ABC subunit A</fullName>
    </alternativeName>
</protein>
<keyword evidence="3 17" id="KW-0479">Metal-binding</keyword>
<keyword evidence="11 17" id="KW-0267">Excision nuclease</keyword>
<comment type="subunit">
    <text evidence="17">Forms a heterotetramer with UvrB during the search for lesions.</text>
</comment>
<accession>A0ABV8CEQ2</accession>
<evidence type="ECO:0000256" key="15">
    <source>
        <dbReference type="ARBA" id="ARBA00039316"/>
    </source>
</evidence>
<evidence type="ECO:0000256" key="5">
    <source>
        <dbReference type="ARBA" id="ARBA00022741"/>
    </source>
</evidence>
<keyword evidence="12 17" id="KW-0238">DNA-binding</keyword>
<dbReference type="Pfam" id="PF17760">
    <property type="entry name" value="UvrA_inter"/>
    <property type="match status" value="1"/>
</dbReference>
<dbReference type="Gene3D" id="3.30.1490.20">
    <property type="entry name" value="ATP-grasp fold, A domain"/>
    <property type="match status" value="1"/>
</dbReference>
<name>A0ABV8CEQ2_9GAMM</name>
<evidence type="ECO:0000256" key="2">
    <source>
        <dbReference type="ARBA" id="ARBA00022490"/>
    </source>
</evidence>
<dbReference type="NCBIfam" id="NF001503">
    <property type="entry name" value="PRK00349.1"/>
    <property type="match status" value="1"/>
</dbReference>
<evidence type="ECO:0000256" key="14">
    <source>
        <dbReference type="ARBA" id="ARBA00038000"/>
    </source>
</evidence>
<dbReference type="InterPro" id="IPR027417">
    <property type="entry name" value="P-loop_NTPase"/>
</dbReference>
<reference evidence="20" key="1">
    <citation type="journal article" date="2019" name="Int. J. Syst. Evol. Microbiol.">
        <title>The Global Catalogue of Microorganisms (GCM) 10K type strain sequencing project: providing services to taxonomists for standard genome sequencing and annotation.</title>
        <authorList>
            <consortium name="The Broad Institute Genomics Platform"/>
            <consortium name="The Broad Institute Genome Sequencing Center for Infectious Disease"/>
            <person name="Wu L."/>
            <person name="Ma J."/>
        </authorList>
    </citation>
    <scope>NUCLEOTIDE SEQUENCE [LARGE SCALE GENOMIC DNA]</scope>
    <source>
        <strain evidence="20">CCUG 59858</strain>
    </source>
</reference>
<keyword evidence="4 17" id="KW-0677">Repeat</keyword>
<dbReference type="CDD" id="cd03271">
    <property type="entry name" value="ABC_UvrA_II"/>
    <property type="match status" value="1"/>
</dbReference>
<dbReference type="EMBL" id="JBHSAB010000010">
    <property type="protein sequence ID" value="MFC3908657.1"/>
    <property type="molecule type" value="Genomic_DNA"/>
</dbReference>
<evidence type="ECO:0000256" key="9">
    <source>
        <dbReference type="ARBA" id="ARBA00022833"/>
    </source>
</evidence>
<sequence>MESISIRGARTHNLKNIDLDLPRNQLIVITGLSGSGKSSLAFDTLYAEGQRRYVESLSAYARQFLSMMEKPDVDSIEGLSPAISIEQKATSHNPRSTVGTITEIYDYLRLLFARVGEPRCPTHKLALNAQTISQMVDQVLAMPADTKAMILAPVVRERKGEHQQLLQQLQAQGYVRARIDGELCELDDPPKLALRQKHTIEVVVDRFKIRSDLGQRLSESFENALNLADGLVTVAAMDDSFEDIVFSSRFACPECGYSISELEPRLFSFNNPVGACPSCDGLGVDQFFDPAKVVHNNEASLAAGAIRGWDKKTTYYYPMLESLARHYQFDIEQPFCQLPEQIRKIVLYGSGTEVIEFHYQRPHGGSMVKKHPFEGIIPNMKRRYHESDSSMMREELARYLSTRPCETCHGARLREEARNVFIDNKNLPEISAYSIEKSYEFFKGLSLTGYRGEIAGKINKEIVERLGFLVNVGLDYLSLARSAETLSGGEAQRIRLASQIGSGLVGVMYILDEPSIGLHQRDNDRLLKTLEHLRNLGNTVIVVEHDEDAIRSADYVLDIGPGAGVHGGTIVAAGTPKQIMANSESLTGQYLSGVQEIAIPANRLPVVPERMIQLRGVSCNNLNNVDVDIPVGLLTCITGVSGSGKSSLINDTLYPVAANQLNRANILVTGQAKAIDGLERCDKVIDIDQSPIGRTPRSNPATYTGLFTTIRELFSSTPEARARGYQPGRFSFNVRGGRCEACQGDGLIKVEMHFLPDIYVACDVCQGKRYNRETLEIHYKGKTIHEVLDMTVEDARVFFDAIPSLARKCQTLIDVGLSYIRLGQSATTLSGGEAQRIKLARELSKRDTGNTLYILDEPTTGLHFHDVRQLLAVLFRLRDQGNTVVIIEHNLDVIKTADWIIDLGPEGGSKGGKIIAVGTPEQVAACKQSYTGIFLKPLLKKKSSNGH</sequence>
<evidence type="ECO:0000256" key="7">
    <source>
        <dbReference type="ARBA" id="ARBA00022769"/>
    </source>
</evidence>
<dbReference type="PROSITE" id="PS50893">
    <property type="entry name" value="ABC_TRANSPORTER_2"/>
    <property type="match status" value="1"/>
</dbReference>
<keyword evidence="13 17" id="KW-0234">DNA repair</keyword>
<evidence type="ECO:0000256" key="17">
    <source>
        <dbReference type="HAMAP-Rule" id="MF_00205"/>
    </source>
</evidence>
<dbReference type="SUPFAM" id="SSF52540">
    <property type="entry name" value="P-loop containing nucleoside triphosphate hydrolases"/>
    <property type="match status" value="2"/>
</dbReference>
<comment type="function">
    <text evidence="17">The UvrABC repair system catalyzes the recognition and processing of DNA lesions. UvrA is an ATPase and a DNA-binding protein. A damage recognition complex composed of 2 UvrA and 2 UvrB subunits scans DNA for abnormalities. When the presence of a lesion has been verified by UvrB, the UvrA molecules dissociate.</text>
</comment>
<comment type="subcellular location">
    <subcellularLocation>
        <location evidence="1 17">Cytoplasm</location>
    </subcellularLocation>
</comment>
<evidence type="ECO:0000256" key="4">
    <source>
        <dbReference type="ARBA" id="ARBA00022737"/>
    </source>
</evidence>
<feature type="domain" description="ABC transporter" evidence="18">
    <location>
        <begin position="606"/>
        <end position="936"/>
    </location>
</feature>
<evidence type="ECO:0000256" key="11">
    <source>
        <dbReference type="ARBA" id="ARBA00022881"/>
    </source>
</evidence>
<evidence type="ECO:0000259" key="18">
    <source>
        <dbReference type="PROSITE" id="PS50893"/>
    </source>
</evidence>
<dbReference type="Proteomes" id="UP001595758">
    <property type="component" value="Unassembled WGS sequence"/>
</dbReference>
<dbReference type="RefSeq" id="WP_382342146.1">
    <property type="nucleotide sequence ID" value="NZ_JBHSAB010000010.1"/>
</dbReference>
<feature type="zinc finger region" description="C4-type" evidence="17">
    <location>
        <begin position="739"/>
        <end position="765"/>
    </location>
</feature>
<keyword evidence="19" id="KW-0378">Hydrolase</keyword>
<dbReference type="InterPro" id="IPR041552">
    <property type="entry name" value="UvrA_DNA-bd"/>
</dbReference>
<feature type="binding site" evidence="17">
    <location>
        <begin position="639"/>
        <end position="646"/>
    </location>
    <ligand>
        <name>ATP</name>
        <dbReference type="ChEBI" id="CHEBI:30616"/>
    </ligand>
</feature>
<keyword evidence="10 17" id="KW-0067">ATP-binding</keyword>
<dbReference type="PANTHER" id="PTHR43152:SF3">
    <property type="entry name" value="UVRABC SYSTEM PROTEIN A"/>
    <property type="match status" value="1"/>
</dbReference>
<evidence type="ECO:0000256" key="6">
    <source>
        <dbReference type="ARBA" id="ARBA00022763"/>
    </source>
</evidence>
<dbReference type="Pfam" id="PF17755">
    <property type="entry name" value="UvrA_DNA-bind"/>
    <property type="match status" value="1"/>
</dbReference>
<dbReference type="HAMAP" id="MF_00205">
    <property type="entry name" value="UvrA"/>
    <property type="match status" value="1"/>
</dbReference>
<dbReference type="Gene3D" id="3.40.50.300">
    <property type="entry name" value="P-loop containing nucleotide triphosphate hydrolases"/>
    <property type="match status" value="2"/>
</dbReference>
<evidence type="ECO:0000256" key="1">
    <source>
        <dbReference type="ARBA" id="ARBA00004496"/>
    </source>
</evidence>
<gene>
    <name evidence="17 19" type="primary">uvrA</name>
    <name evidence="19" type="ORF">ACFORL_06150</name>
</gene>
<evidence type="ECO:0000256" key="10">
    <source>
        <dbReference type="ARBA" id="ARBA00022840"/>
    </source>
</evidence>
<evidence type="ECO:0000313" key="19">
    <source>
        <dbReference type="EMBL" id="MFC3908657.1"/>
    </source>
</evidence>
<dbReference type="Gene3D" id="1.10.8.280">
    <property type="entry name" value="ABC transporter ATPase domain-like"/>
    <property type="match status" value="1"/>
</dbReference>
<keyword evidence="8 17" id="KW-0863">Zinc-finger</keyword>
<evidence type="ECO:0000256" key="8">
    <source>
        <dbReference type="ARBA" id="ARBA00022771"/>
    </source>
</evidence>
<evidence type="ECO:0000256" key="13">
    <source>
        <dbReference type="ARBA" id="ARBA00023204"/>
    </source>
</evidence>
<dbReference type="PANTHER" id="PTHR43152">
    <property type="entry name" value="UVRABC SYSTEM PROTEIN A"/>
    <property type="match status" value="1"/>
</dbReference>
<organism evidence="19 20">
    <name type="scientific">Legionella dresdenensis</name>
    <dbReference type="NCBI Taxonomy" id="450200"/>
    <lineage>
        <taxon>Bacteria</taxon>
        <taxon>Pseudomonadati</taxon>
        <taxon>Pseudomonadota</taxon>
        <taxon>Gammaproteobacteria</taxon>
        <taxon>Legionellales</taxon>
        <taxon>Legionellaceae</taxon>
        <taxon>Legionella</taxon>
    </lineage>
</organism>
<keyword evidence="6 17" id="KW-0227">DNA damage</keyword>
<keyword evidence="2 17" id="KW-0963">Cytoplasm</keyword>
<comment type="similarity">
    <text evidence="14 17">Belongs to the ABC transporter superfamily. UvrA family.</text>
</comment>
<keyword evidence="20" id="KW-1185">Reference proteome</keyword>
<dbReference type="InterPro" id="IPR017871">
    <property type="entry name" value="ABC_transporter-like_CS"/>
</dbReference>
<evidence type="ECO:0000256" key="12">
    <source>
        <dbReference type="ARBA" id="ARBA00023125"/>
    </source>
</evidence>
<keyword evidence="7 17" id="KW-0228">DNA excision</keyword>
<dbReference type="CDD" id="cd03270">
    <property type="entry name" value="ABC_UvrA_I"/>
    <property type="match status" value="1"/>
</dbReference>
<comment type="caution">
    <text evidence="19">The sequence shown here is derived from an EMBL/GenBank/DDBJ whole genome shotgun (WGS) entry which is preliminary data.</text>
</comment>
<evidence type="ECO:0000313" key="20">
    <source>
        <dbReference type="Proteomes" id="UP001595758"/>
    </source>
</evidence>
<evidence type="ECO:0000256" key="16">
    <source>
        <dbReference type="ARBA" id="ARBA00042156"/>
    </source>
</evidence>
<keyword evidence="17" id="KW-0742">SOS response</keyword>
<dbReference type="GO" id="GO:0016787">
    <property type="term" value="F:hydrolase activity"/>
    <property type="evidence" value="ECO:0007669"/>
    <property type="project" value="UniProtKB-KW"/>
</dbReference>
<dbReference type="InterPro" id="IPR041102">
    <property type="entry name" value="UvrA_inter"/>
</dbReference>
<evidence type="ECO:0000256" key="3">
    <source>
        <dbReference type="ARBA" id="ARBA00022723"/>
    </source>
</evidence>
<feature type="binding site" evidence="17">
    <location>
        <begin position="31"/>
        <end position="38"/>
    </location>
    <ligand>
        <name>ATP</name>
        <dbReference type="ChEBI" id="CHEBI:30616"/>
    </ligand>
</feature>
<dbReference type="InterPro" id="IPR003439">
    <property type="entry name" value="ABC_transporter-like_ATP-bd"/>
</dbReference>
<keyword evidence="9 17" id="KW-0862">Zinc</keyword>
<feature type="zinc finger region" description="C4-type" evidence="17">
    <location>
        <begin position="252"/>
        <end position="279"/>
    </location>
</feature>